<evidence type="ECO:0000256" key="3">
    <source>
        <dbReference type="ARBA" id="ARBA00023004"/>
    </source>
</evidence>
<organism evidence="6 7">
    <name type="scientific">Polyplosphaeria fusca</name>
    <dbReference type="NCBI Taxonomy" id="682080"/>
    <lineage>
        <taxon>Eukaryota</taxon>
        <taxon>Fungi</taxon>
        <taxon>Dikarya</taxon>
        <taxon>Ascomycota</taxon>
        <taxon>Pezizomycotina</taxon>
        <taxon>Dothideomycetes</taxon>
        <taxon>Pleosporomycetidae</taxon>
        <taxon>Pleosporales</taxon>
        <taxon>Tetraplosphaeriaceae</taxon>
        <taxon>Polyplosphaeria</taxon>
    </lineage>
</organism>
<dbReference type="PRINTS" id="PR00463">
    <property type="entry name" value="EP450I"/>
</dbReference>
<evidence type="ECO:0000256" key="1">
    <source>
        <dbReference type="ARBA" id="ARBA00001971"/>
    </source>
</evidence>
<evidence type="ECO:0000256" key="4">
    <source>
        <dbReference type="PIRSR" id="PIRSR602401-1"/>
    </source>
</evidence>
<reference evidence="6" key="1">
    <citation type="journal article" date="2020" name="Stud. Mycol.">
        <title>101 Dothideomycetes genomes: a test case for predicting lifestyles and emergence of pathogens.</title>
        <authorList>
            <person name="Haridas S."/>
            <person name="Albert R."/>
            <person name="Binder M."/>
            <person name="Bloem J."/>
            <person name="Labutti K."/>
            <person name="Salamov A."/>
            <person name="Andreopoulos B."/>
            <person name="Baker S."/>
            <person name="Barry K."/>
            <person name="Bills G."/>
            <person name="Bluhm B."/>
            <person name="Cannon C."/>
            <person name="Castanera R."/>
            <person name="Culley D."/>
            <person name="Daum C."/>
            <person name="Ezra D."/>
            <person name="Gonzalez J."/>
            <person name="Henrissat B."/>
            <person name="Kuo A."/>
            <person name="Liang C."/>
            <person name="Lipzen A."/>
            <person name="Lutzoni F."/>
            <person name="Magnuson J."/>
            <person name="Mondo S."/>
            <person name="Nolan M."/>
            <person name="Ohm R."/>
            <person name="Pangilinan J."/>
            <person name="Park H.-J."/>
            <person name="Ramirez L."/>
            <person name="Alfaro M."/>
            <person name="Sun H."/>
            <person name="Tritt A."/>
            <person name="Yoshinaga Y."/>
            <person name="Zwiers L.-H."/>
            <person name="Turgeon B."/>
            <person name="Goodwin S."/>
            <person name="Spatafora J."/>
            <person name="Crous P."/>
            <person name="Grigoriev I."/>
        </authorList>
    </citation>
    <scope>NUCLEOTIDE SEQUENCE</scope>
    <source>
        <strain evidence="6">CBS 125425</strain>
    </source>
</reference>
<dbReference type="InterPro" id="IPR001128">
    <property type="entry name" value="Cyt_P450"/>
</dbReference>
<dbReference type="Proteomes" id="UP000799444">
    <property type="component" value="Unassembled WGS sequence"/>
</dbReference>
<dbReference type="PROSITE" id="PS00086">
    <property type="entry name" value="CYTOCHROME_P450"/>
    <property type="match status" value="1"/>
</dbReference>
<name>A0A9P4QKC9_9PLEO</name>
<gene>
    <name evidence="6" type="ORF">EJ04DRAFT_538149</name>
</gene>
<keyword evidence="7" id="KW-1185">Reference proteome</keyword>
<dbReference type="InterPro" id="IPR017972">
    <property type="entry name" value="Cyt_P450_CS"/>
</dbReference>
<dbReference type="GO" id="GO:0004497">
    <property type="term" value="F:monooxygenase activity"/>
    <property type="evidence" value="ECO:0007669"/>
    <property type="project" value="UniProtKB-KW"/>
</dbReference>
<dbReference type="GO" id="GO:0020037">
    <property type="term" value="F:heme binding"/>
    <property type="evidence" value="ECO:0007669"/>
    <property type="project" value="InterPro"/>
</dbReference>
<dbReference type="OrthoDB" id="1470350at2759"/>
<dbReference type="CDD" id="cd11058">
    <property type="entry name" value="CYP60B-like"/>
    <property type="match status" value="1"/>
</dbReference>
<dbReference type="PRINTS" id="PR00385">
    <property type="entry name" value="P450"/>
</dbReference>
<evidence type="ECO:0000256" key="5">
    <source>
        <dbReference type="RuleBase" id="RU000461"/>
    </source>
</evidence>
<keyword evidence="3 4" id="KW-0408">Iron</keyword>
<dbReference type="GO" id="GO:0005506">
    <property type="term" value="F:iron ion binding"/>
    <property type="evidence" value="ECO:0007669"/>
    <property type="project" value="InterPro"/>
</dbReference>
<sequence length="517" mass="58227">MTPLGVPVSDLAKVAVASLVGTSSREHLHRTHPPQTAFFIARKIYAILTHPLRKFPGPFLCGISNAPYSYWFNGGRRDFIIKDLHEKYGPVVRIAPDELSFATPQSFRDIYGFRTAPHSTFPKSRFYDGSAFSSYGVHGIITARDPAEHAQMRRHLSHAFSERALREQEGLVAEIVDEFVKIVGNMGAEGKVVDFEWWLRCCMFDVTGSLAFGRGFDALKNGGQHPSLKFVVEAMKQLSLIDTMTRFPYLGKVFALFFARKLLKLLRGSAMHEEFALSIVRERIANPTTRPDILTRLQENLPPNTRLPDIQLATHVCEILIAGSDTSNTTMGTVFNYVLRDPSLYSRLTTTIRSHFSSYDKINALEAAKVEMLRSIIQESMRILPPVPGALNRLVPEGGDTVDGFFVPGGTYVTTQPLATALSPLYFDEPMKFKPERWERSSKGKDILEASQPFSLGPRGCLGQNLAWMEMNTILCKVFWKLDLELVNTDMDLHRDSKLDSLWDKPPLLIKVSERRD</sequence>
<comment type="caution">
    <text evidence="6">The sequence shown here is derived from an EMBL/GenBank/DDBJ whole genome shotgun (WGS) entry which is preliminary data.</text>
</comment>
<keyword evidence="2 4" id="KW-0479">Metal-binding</keyword>
<dbReference type="SUPFAM" id="SSF48264">
    <property type="entry name" value="Cytochrome P450"/>
    <property type="match status" value="1"/>
</dbReference>
<dbReference type="InterPro" id="IPR036396">
    <property type="entry name" value="Cyt_P450_sf"/>
</dbReference>
<dbReference type="Gene3D" id="1.10.630.10">
    <property type="entry name" value="Cytochrome P450"/>
    <property type="match status" value="1"/>
</dbReference>
<dbReference type="InterPro" id="IPR050121">
    <property type="entry name" value="Cytochrome_P450_monoxygenase"/>
</dbReference>
<proteinExistence type="inferred from homology"/>
<protein>
    <submittedName>
        <fullName evidence="6">Cytochrome P450</fullName>
    </submittedName>
</protein>
<comment type="cofactor">
    <cofactor evidence="1 4">
        <name>heme</name>
        <dbReference type="ChEBI" id="CHEBI:30413"/>
    </cofactor>
</comment>
<dbReference type="AlphaFoldDB" id="A0A9P4QKC9"/>
<accession>A0A9P4QKC9</accession>
<keyword evidence="5" id="KW-0503">Monooxygenase</keyword>
<evidence type="ECO:0000256" key="2">
    <source>
        <dbReference type="ARBA" id="ARBA00022723"/>
    </source>
</evidence>
<dbReference type="Pfam" id="PF00067">
    <property type="entry name" value="p450"/>
    <property type="match status" value="1"/>
</dbReference>
<keyword evidence="4 5" id="KW-0349">Heme</keyword>
<feature type="binding site" description="axial binding residue" evidence="4">
    <location>
        <position position="461"/>
    </location>
    <ligand>
        <name>heme</name>
        <dbReference type="ChEBI" id="CHEBI:30413"/>
    </ligand>
    <ligandPart>
        <name>Fe</name>
        <dbReference type="ChEBI" id="CHEBI:18248"/>
    </ligandPart>
</feature>
<dbReference type="EMBL" id="ML996262">
    <property type="protein sequence ID" value="KAF2728928.1"/>
    <property type="molecule type" value="Genomic_DNA"/>
</dbReference>
<dbReference type="PANTHER" id="PTHR24305">
    <property type="entry name" value="CYTOCHROME P450"/>
    <property type="match status" value="1"/>
</dbReference>
<dbReference type="GO" id="GO:0016705">
    <property type="term" value="F:oxidoreductase activity, acting on paired donors, with incorporation or reduction of molecular oxygen"/>
    <property type="evidence" value="ECO:0007669"/>
    <property type="project" value="InterPro"/>
</dbReference>
<dbReference type="PANTHER" id="PTHR24305:SF161">
    <property type="entry name" value="P450, PUTATIVE (EUROFUNG)-RELATED"/>
    <property type="match status" value="1"/>
</dbReference>
<evidence type="ECO:0000313" key="7">
    <source>
        <dbReference type="Proteomes" id="UP000799444"/>
    </source>
</evidence>
<comment type="similarity">
    <text evidence="5">Belongs to the cytochrome P450 family.</text>
</comment>
<keyword evidence="5" id="KW-0560">Oxidoreductase</keyword>
<evidence type="ECO:0000313" key="6">
    <source>
        <dbReference type="EMBL" id="KAF2728928.1"/>
    </source>
</evidence>
<dbReference type="InterPro" id="IPR002401">
    <property type="entry name" value="Cyt_P450_E_grp-I"/>
</dbReference>